<dbReference type="Pfam" id="PF22483">
    <property type="entry name" value="Mu-transpos_C_2"/>
    <property type="match status" value="1"/>
</dbReference>
<name>A0A6I3QFS2_9FIRM</name>
<dbReference type="NCBIfam" id="NF033546">
    <property type="entry name" value="transpos_IS21"/>
    <property type="match status" value="1"/>
</dbReference>
<dbReference type="InterPro" id="IPR054353">
    <property type="entry name" value="IstA-like_C"/>
</dbReference>
<sequence length="538" mass="61989">MLDYKDIIIKHYALGMSGREIARTLSVSKTGVNSFLNAFKECKTLSYPLPEGITNYGIASAVYGSHTTVSGRDLTYELPDYEAVAKDMSSRKNMTLVVLWNRYAKKCRDCGLKFYSYRQFCENYAKWCEENKETLHFNAVIGQKMEVDFAGKTFQMVDPLTGEVLEIVVFVAVLPYSQYIYAEGMLSTKEPQWIAVNNNALAYFGGVPALVVCDNCKQAVIANRDWIAPELNKDYAEWAEYNHTVILPAKVKKPKYKSSVENAVGILEKGFFHDMEEMDYFSLEQFNRDLWKHLDKLNNAPFTKKPHNRRYYWDEERRELMPLPPVPYEYMERWTAKVSPDYHVRFDNAYYSVDRAYLHKEVLIRASSTTVKIFSKEGQFICEWPRATAKSQWSTDPNHLPASYREMSEWNGTYFTRKAMTIGPNTEAVIKRILSSRKLEVQTYRMCQGVLSFTRKYSKQALEETCRQALELGKAHYTFIKNTIPVVAEDLGTSGYNTVANEERNKGAFVMDAESMDINRLLSRSQNLAQRKGKGGDK</sequence>
<dbReference type="PROSITE" id="PS50994">
    <property type="entry name" value="INTEGRASE"/>
    <property type="match status" value="1"/>
</dbReference>
<reference evidence="1 2" key="1">
    <citation type="journal article" date="2019" name="Nat. Med.">
        <title>A library of human gut bacterial isolates paired with longitudinal multiomics data enables mechanistic microbiome research.</title>
        <authorList>
            <person name="Poyet M."/>
            <person name="Groussin M."/>
            <person name="Gibbons S.M."/>
            <person name="Avila-Pacheco J."/>
            <person name="Jiang X."/>
            <person name="Kearney S.M."/>
            <person name="Perrotta A.R."/>
            <person name="Berdy B."/>
            <person name="Zhao S."/>
            <person name="Lieberman T.D."/>
            <person name="Swanson P.K."/>
            <person name="Smith M."/>
            <person name="Roesemann S."/>
            <person name="Alexander J.E."/>
            <person name="Rich S.A."/>
            <person name="Livny J."/>
            <person name="Vlamakis H."/>
            <person name="Clish C."/>
            <person name="Bullock K."/>
            <person name="Deik A."/>
            <person name="Scott J."/>
            <person name="Pierce K.A."/>
            <person name="Xavier R.J."/>
            <person name="Alm E.J."/>
        </authorList>
    </citation>
    <scope>NUCLEOTIDE SEQUENCE [LARGE SCALE GENOMIC DNA]</scope>
    <source>
        <strain evidence="1 2">BIOML-A7</strain>
    </source>
</reference>
<comment type="caution">
    <text evidence="1">The sequence shown here is derived from an EMBL/GenBank/DDBJ whole genome shotgun (WGS) entry which is preliminary data.</text>
</comment>
<dbReference type="PANTHER" id="PTHR35004:SF8">
    <property type="entry name" value="TRANSPOSASE RV3428C-RELATED"/>
    <property type="match status" value="1"/>
</dbReference>
<dbReference type="Gene3D" id="1.10.10.10">
    <property type="entry name" value="Winged helix-like DNA-binding domain superfamily/Winged helix DNA-binding domain"/>
    <property type="match status" value="1"/>
</dbReference>
<evidence type="ECO:0000313" key="1">
    <source>
        <dbReference type="EMBL" id="MTS53210.1"/>
    </source>
</evidence>
<dbReference type="PANTHER" id="PTHR35004">
    <property type="entry name" value="TRANSPOSASE RV3428C-RELATED"/>
    <property type="match status" value="1"/>
</dbReference>
<dbReference type="InterPro" id="IPR036388">
    <property type="entry name" value="WH-like_DNA-bd_sf"/>
</dbReference>
<dbReference type="EMBL" id="WMZR01000042">
    <property type="protein sequence ID" value="MTS53210.1"/>
    <property type="molecule type" value="Genomic_DNA"/>
</dbReference>
<dbReference type="GO" id="GO:0015074">
    <property type="term" value="P:DNA integration"/>
    <property type="evidence" value="ECO:0007669"/>
    <property type="project" value="InterPro"/>
</dbReference>
<evidence type="ECO:0000313" key="2">
    <source>
        <dbReference type="Proteomes" id="UP000449193"/>
    </source>
</evidence>
<dbReference type="Proteomes" id="UP000449193">
    <property type="component" value="Unassembled WGS sequence"/>
</dbReference>
<accession>A0A6I3QFS2</accession>
<dbReference type="AlphaFoldDB" id="A0A6I3QFS2"/>
<proteinExistence type="predicted"/>
<dbReference type="RefSeq" id="WP_155201913.1">
    <property type="nucleotide sequence ID" value="NZ_WMZL01000050.1"/>
</dbReference>
<gene>
    <name evidence="1" type="ORF">GMD52_16990</name>
</gene>
<organism evidence="1 2">
    <name type="scientific">Ruthenibacterium lactatiformans</name>
    <dbReference type="NCBI Taxonomy" id="1550024"/>
    <lineage>
        <taxon>Bacteria</taxon>
        <taxon>Bacillati</taxon>
        <taxon>Bacillota</taxon>
        <taxon>Clostridia</taxon>
        <taxon>Eubacteriales</taxon>
        <taxon>Oscillospiraceae</taxon>
        <taxon>Ruthenibacterium</taxon>
    </lineage>
</organism>
<protein>
    <submittedName>
        <fullName evidence="1">IS21 family transposase</fullName>
    </submittedName>
</protein>
<dbReference type="InterPro" id="IPR001584">
    <property type="entry name" value="Integrase_cat-core"/>
</dbReference>